<dbReference type="InterPro" id="IPR027491">
    <property type="entry name" value="Ribosomal_bL31_A"/>
</dbReference>
<evidence type="ECO:0000256" key="2">
    <source>
        <dbReference type="ARBA" id="ARBA00022730"/>
    </source>
</evidence>
<dbReference type="SUPFAM" id="SSF143800">
    <property type="entry name" value="L28p-like"/>
    <property type="match status" value="1"/>
</dbReference>
<dbReference type="GO" id="GO:0006412">
    <property type="term" value="P:translation"/>
    <property type="evidence" value="ECO:0007669"/>
    <property type="project" value="UniProtKB-UniRule"/>
</dbReference>
<evidence type="ECO:0000256" key="1">
    <source>
        <dbReference type="ARBA" id="ARBA00009296"/>
    </source>
</evidence>
<keyword evidence="4 7" id="KW-0689">Ribosomal protein</keyword>
<dbReference type="GO" id="GO:0005840">
    <property type="term" value="C:ribosome"/>
    <property type="evidence" value="ECO:0007669"/>
    <property type="project" value="UniProtKB-KW"/>
</dbReference>
<dbReference type="InterPro" id="IPR042105">
    <property type="entry name" value="Ribosomal_bL31_sf"/>
</dbReference>
<dbReference type="GO" id="GO:1990904">
    <property type="term" value="C:ribonucleoprotein complex"/>
    <property type="evidence" value="ECO:0007669"/>
    <property type="project" value="UniProtKB-KW"/>
</dbReference>
<dbReference type="KEGG" id="salx:SALLE_v1c02360"/>
<dbReference type="InterPro" id="IPR002150">
    <property type="entry name" value="Ribosomal_bL31"/>
</dbReference>
<comment type="subunit">
    <text evidence="7">Part of the 50S ribosomal subunit.</text>
</comment>
<dbReference type="RefSeq" id="WP_115557833.1">
    <property type="nucleotide sequence ID" value="NZ_CP031376.1"/>
</dbReference>
<dbReference type="Gene3D" id="4.10.830.30">
    <property type="entry name" value="Ribosomal protein L31"/>
    <property type="match status" value="1"/>
</dbReference>
<evidence type="ECO:0000256" key="5">
    <source>
        <dbReference type="ARBA" id="ARBA00023274"/>
    </source>
</evidence>
<feature type="compositionally biased region" description="Basic residues" evidence="8">
    <location>
        <begin position="89"/>
        <end position="98"/>
    </location>
</feature>
<accession>A0A345Z2T3</accession>
<dbReference type="EMBL" id="CP031376">
    <property type="protein sequence ID" value="AXK50912.1"/>
    <property type="molecule type" value="Genomic_DNA"/>
</dbReference>
<evidence type="ECO:0000313" key="10">
    <source>
        <dbReference type="Proteomes" id="UP000254792"/>
    </source>
</evidence>
<dbReference type="Pfam" id="PF01197">
    <property type="entry name" value="Ribosomal_L31"/>
    <property type="match status" value="1"/>
</dbReference>
<dbReference type="NCBIfam" id="TIGR00105">
    <property type="entry name" value="L31"/>
    <property type="match status" value="1"/>
</dbReference>
<gene>
    <name evidence="7 9" type="primary">rpmE</name>
    <name evidence="9" type="ORF">SALLE_v1c02360</name>
</gene>
<dbReference type="GO" id="GO:0003735">
    <property type="term" value="F:structural constituent of ribosome"/>
    <property type="evidence" value="ECO:0007669"/>
    <property type="project" value="InterPro"/>
</dbReference>
<dbReference type="PROSITE" id="PS01143">
    <property type="entry name" value="RIBOSOMAL_L31"/>
    <property type="match status" value="1"/>
</dbReference>
<keyword evidence="2 7" id="KW-0699">rRNA-binding</keyword>
<dbReference type="GO" id="GO:0019843">
    <property type="term" value="F:rRNA binding"/>
    <property type="evidence" value="ECO:0007669"/>
    <property type="project" value="UniProtKB-KW"/>
</dbReference>
<comment type="caution">
    <text evidence="7">Lacks conserved residue(s) required for the propagation of feature annotation.</text>
</comment>
<organism evidence="9 10">
    <name type="scientific">Spiroplasma alleghenense</name>
    <dbReference type="NCBI Taxonomy" id="216931"/>
    <lineage>
        <taxon>Bacteria</taxon>
        <taxon>Bacillati</taxon>
        <taxon>Mycoplasmatota</taxon>
        <taxon>Mollicutes</taxon>
        <taxon>Entomoplasmatales</taxon>
        <taxon>Spiroplasmataceae</taxon>
        <taxon>Spiroplasma</taxon>
    </lineage>
</organism>
<dbReference type="InterPro" id="IPR034704">
    <property type="entry name" value="Ribosomal_bL28/bL31-like_sf"/>
</dbReference>
<dbReference type="PANTHER" id="PTHR33280">
    <property type="entry name" value="50S RIBOSOMAL PROTEIN L31, CHLOROPLASTIC"/>
    <property type="match status" value="1"/>
</dbReference>
<protein>
    <recommendedName>
        <fullName evidence="6 7">Large ribosomal subunit protein bL31</fullName>
    </recommendedName>
</protein>
<evidence type="ECO:0000256" key="3">
    <source>
        <dbReference type="ARBA" id="ARBA00022884"/>
    </source>
</evidence>
<evidence type="ECO:0000256" key="7">
    <source>
        <dbReference type="HAMAP-Rule" id="MF_00501"/>
    </source>
</evidence>
<dbReference type="PANTHER" id="PTHR33280:SF1">
    <property type="entry name" value="LARGE RIBOSOMAL SUBUNIT PROTEIN BL31C"/>
    <property type="match status" value="1"/>
</dbReference>
<keyword evidence="5 7" id="KW-0687">Ribonucleoprotein</keyword>
<name>A0A345Z2T3_9MOLU</name>
<sequence length="98" mass="11057">MPRKDIHPKYFDAKFICTTCSNEFVGGSTKGEEIRLDTCSNCHPFYTGNQQYSNAAGRIERFNTKFVKKEETAKKIAMDSEAQKAQNAKTKKATKPEA</sequence>
<comment type="similarity">
    <text evidence="1 7">Belongs to the bacterial ribosomal protein bL31 family. Type A subfamily.</text>
</comment>
<keyword evidence="10" id="KW-1185">Reference proteome</keyword>
<keyword evidence="3 7" id="KW-0694">RNA-binding</keyword>
<proteinExistence type="inferred from homology"/>
<dbReference type="Proteomes" id="UP000254792">
    <property type="component" value="Chromosome"/>
</dbReference>
<evidence type="ECO:0000313" key="9">
    <source>
        <dbReference type="EMBL" id="AXK50912.1"/>
    </source>
</evidence>
<feature type="region of interest" description="Disordered" evidence="8">
    <location>
        <begin position="77"/>
        <end position="98"/>
    </location>
</feature>
<comment type="function">
    <text evidence="7">Binds the 23S rRNA.</text>
</comment>
<dbReference type="AlphaFoldDB" id="A0A345Z2T3"/>
<evidence type="ECO:0000256" key="8">
    <source>
        <dbReference type="SAM" id="MobiDB-lite"/>
    </source>
</evidence>
<dbReference type="HAMAP" id="MF_00501">
    <property type="entry name" value="Ribosomal_bL31_1"/>
    <property type="match status" value="1"/>
</dbReference>
<dbReference type="NCBIfam" id="NF000612">
    <property type="entry name" value="PRK00019.1"/>
    <property type="match status" value="1"/>
</dbReference>
<reference evidence="9 10" key="1">
    <citation type="submission" date="2018-07" db="EMBL/GenBank/DDBJ databases">
        <title>Complete genome sequence of Spiroplasma alleghenense PLHS-1 (ATCC 51752).</title>
        <authorList>
            <person name="Chou L."/>
            <person name="Lee T.-Y."/>
            <person name="Tsai Y.-M."/>
            <person name="Kuo C.-H."/>
        </authorList>
    </citation>
    <scope>NUCLEOTIDE SEQUENCE [LARGE SCALE GENOMIC DNA]</scope>
    <source>
        <strain evidence="9 10">PLHS-1</strain>
    </source>
</reference>
<dbReference type="OrthoDB" id="9803251at2"/>
<evidence type="ECO:0000256" key="6">
    <source>
        <dbReference type="ARBA" id="ARBA00035687"/>
    </source>
</evidence>
<dbReference type="PRINTS" id="PR01249">
    <property type="entry name" value="RIBOSOMALL31"/>
</dbReference>
<evidence type="ECO:0000256" key="4">
    <source>
        <dbReference type="ARBA" id="ARBA00022980"/>
    </source>
</evidence>